<reference evidence="1 2" key="1">
    <citation type="submission" date="2019-02" db="EMBL/GenBank/DDBJ databases">
        <title>Identification and characterization of a broad host-range O157 phage against Escherichia coli O157.</title>
        <authorList>
            <person name="Chen Y."/>
            <person name="Song J."/>
            <person name="Qian P."/>
        </authorList>
    </citation>
    <scope>NUCLEOTIDE SEQUENCE [LARGE SCALE GENOMIC DNA]</scope>
</reference>
<dbReference type="Proteomes" id="UP000291773">
    <property type="component" value="Segment"/>
</dbReference>
<name>A0A481W2D3_9CAUD</name>
<dbReference type="EMBL" id="MK524176">
    <property type="protein sequence ID" value="QBJ00721.1"/>
    <property type="molecule type" value="Genomic_DNA"/>
</dbReference>
<sequence>MMNYLNIPDTCKLLTQPENLGKAYLYHMPNNTAKTYSYTVNRFTAYAAKNGYKVVTQKVTLFTTVEELPTVAVKLIFSKKTK</sequence>
<evidence type="ECO:0000313" key="1">
    <source>
        <dbReference type="EMBL" id="QBJ00721.1"/>
    </source>
</evidence>
<organism evidence="1 2">
    <name type="scientific">Escherichia phage PHB11</name>
    <dbReference type="NCBI Taxonomy" id="2530036"/>
    <lineage>
        <taxon>Viruses</taxon>
        <taxon>Duplodnaviria</taxon>
        <taxon>Heunggongvirae</taxon>
        <taxon>Uroviricota</taxon>
        <taxon>Caudoviricetes</taxon>
        <taxon>Andersonviridae</taxon>
        <taxon>Ounavirinae</taxon>
        <taxon>Felixounavirus</taxon>
        <taxon>Felixounavirus PHB11</taxon>
    </lineage>
</organism>
<accession>A0A481W2D3</accession>
<evidence type="ECO:0000313" key="2">
    <source>
        <dbReference type="Proteomes" id="UP000291773"/>
    </source>
</evidence>
<keyword evidence="2" id="KW-1185">Reference proteome</keyword>
<proteinExistence type="predicted"/>
<protein>
    <submittedName>
        <fullName evidence="1">Uncharacterized protein</fullName>
    </submittedName>
</protein>